<evidence type="ECO:0000313" key="1">
    <source>
        <dbReference type="EMBL" id="SOE91509.1"/>
    </source>
</evidence>
<gene>
    <name evidence="1" type="ORF">SAMN05446927_8439</name>
</gene>
<organism evidence="1 2">
    <name type="scientific">Caballeronia arationis</name>
    <dbReference type="NCBI Taxonomy" id="1777142"/>
    <lineage>
        <taxon>Bacteria</taxon>
        <taxon>Pseudomonadati</taxon>
        <taxon>Pseudomonadota</taxon>
        <taxon>Betaproteobacteria</taxon>
        <taxon>Burkholderiales</taxon>
        <taxon>Burkholderiaceae</taxon>
        <taxon>Caballeronia</taxon>
    </lineage>
</organism>
<reference evidence="1 2" key="1">
    <citation type="submission" date="2017-09" db="EMBL/GenBank/DDBJ databases">
        <authorList>
            <person name="Varghese N."/>
            <person name="Submissions S."/>
        </authorList>
    </citation>
    <scope>NUCLEOTIDE SEQUENCE [LARGE SCALE GENOMIC DNA]</scope>
    <source>
        <strain evidence="1 2">OK806</strain>
    </source>
</reference>
<accession>A0A7Z7IF84</accession>
<dbReference type="Pfam" id="PF14281">
    <property type="entry name" value="PDDEXK_4"/>
    <property type="match status" value="1"/>
</dbReference>
<comment type="caution">
    <text evidence="1">The sequence shown here is derived from an EMBL/GenBank/DDBJ whole genome shotgun (WGS) entry which is preliminary data.</text>
</comment>
<name>A0A7Z7IF84_9BURK</name>
<protein>
    <submittedName>
        <fullName evidence="1">PD-(D/E)XK nuclease superfamily protein</fullName>
    </submittedName>
</protein>
<sequence length="357" mass="40589">MRPNLFRYATSELSQDAFICWLLESADQKYRRTCPELHAVGQEFVGMIFARHTASPPSPCIQTVEIFRQEGRIDILAWVNQDIAIVIEDKVGTKQSRTQLGRYREHAETQLGRPVSHILFVYIQSGDQSDYSPVHLDGYAVFNRSDLLALFEGRIGTDARATNQILDDFAIRLRQIEDQVQSYAVKPVEKWGARARIGFVSRLKSELGVGQWDYVNNKAGGFYGYFGKRIRLDDGAMYLQVEMSARENKLCIKIDVKDDDRTKHFGHRWSKRCVADSRKQGLFVLKPGRIRVGQTMTVAKNEKPFPVTDEHGYVDITATVELLRSWQSFIELYARVDDAPLPPLDAIVEGVAANVSL</sequence>
<dbReference type="AlphaFoldDB" id="A0A7Z7IF84"/>
<dbReference type="Proteomes" id="UP000219522">
    <property type="component" value="Unassembled WGS sequence"/>
</dbReference>
<evidence type="ECO:0000313" key="2">
    <source>
        <dbReference type="Proteomes" id="UP000219522"/>
    </source>
</evidence>
<proteinExistence type="predicted"/>
<dbReference type="InterPro" id="IPR029470">
    <property type="entry name" value="PDDEXK_4"/>
</dbReference>
<keyword evidence="2" id="KW-1185">Reference proteome</keyword>
<dbReference type="EMBL" id="OCSU01000004">
    <property type="protein sequence ID" value="SOE91509.1"/>
    <property type="molecule type" value="Genomic_DNA"/>
</dbReference>